<evidence type="ECO:0000313" key="4">
    <source>
        <dbReference type="Proteomes" id="UP000276542"/>
    </source>
</evidence>
<dbReference type="InterPro" id="IPR050275">
    <property type="entry name" value="PGM_Phosphatase"/>
</dbReference>
<dbReference type="PANTHER" id="PTHR48100">
    <property type="entry name" value="BROAD-SPECIFICITY PHOSPHATASE YOR283W-RELATED"/>
    <property type="match status" value="1"/>
</dbReference>
<dbReference type="PANTHER" id="PTHR48100:SF62">
    <property type="entry name" value="GLUCOSYL-3-PHOSPHOGLYCERATE PHOSPHATASE"/>
    <property type="match status" value="1"/>
</dbReference>
<organism evidence="3 4">
    <name type="scientific">Nocardioides cavernaquae</name>
    <dbReference type="NCBI Taxonomy" id="2321396"/>
    <lineage>
        <taxon>Bacteria</taxon>
        <taxon>Bacillati</taxon>
        <taxon>Actinomycetota</taxon>
        <taxon>Actinomycetes</taxon>
        <taxon>Propionibacteriales</taxon>
        <taxon>Nocardioidaceae</taxon>
        <taxon>Nocardioides</taxon>
    </lineage>
</organism>
<keyword evidence="4" id="KW-1185">Reference proteome</keyword>
<name>A0A3A5HA87_9ACTN</name>
<dbReference type="OrthoDB" id="4697614at2"/>
<dbReference type="Pfam" id="PF00300">
    <property type="entry name" value="His_Phos_1"/>
    <property type="match status" value="1"/>
</dbReference>
<dbReference type="GO" id="GO:0016791">
    <property type="term" value="F:phosphatase activity"/>
    <property type="evidence" value="ECO:0007669"/>
    <property type="project" value="TreeGrafter"/>
</dbReference>
<dbReference type="PROSITE" id="PS00175">
    <property type="entry name" value="PG_MUTASE"/>
    <property type="match status" value="1"/>
</dbReference>
<dbReference type="Proteomes" id="UP000276542">
    <property type="component" value="Unassembled WGS sequence"/>
</dbReference>
<dbReference type="InterPro" id="IPR013078">
    <property type="entry name" value="His_Pase_superF_clade-1"/>
</dbReference>
<evidence type="ECO:0000256" key="2">
    <source>
        <dbReference type="PIRSR" id="PIRSR613078-2"/>
    </source>
</evidence>
<feature type="binding site" evidence="2">
    <location>
        <position position="62"/>
    </location>
    <ligand>
        <name>substrate</name>
    </ligand>
</feature>
<reference evidence="4" key="1">
    <citation type="submission" date="2018-09" db="EMBL/GenBank/DDBJ databases">
        <authorList>
            <person name="Zhu H."/>
        </authorList>
    </citation>
    <scope>NUCLEOTIDE SEQUENCE [LARGE SCALE GENOMIC DNA]</scope>
    <source>
        <strain evidence="4">K1W22B-1</strain>
    </source>
</reference>
<dbReference type="EMBL" id="QYRP01000002">
    <property type="protein sequence ID" value="RJS46951.1"/>
    <property type="molecule type" value="Genomic_DNA"/>
</dbReference>
<dbReference type="RefSeq" id="WP_120060921.1">
    <property type="nucleotide sequence ID" value="NZ_QYRP01000002.1"/>
</dbReference>
<dbReference type="InterPro" id="IPR029033">
    <property type="entry name" value="His_PPase_superfam"/>
</dbReference>
<proteinExistence type="predicted"/>
<comment type="caution">
    <text evidence="3">The sequence shown here is derived from an EMBL/GenBank/DDBJ whole genome shotgun (WGS) entry which is preliminary data.</text>
</comment>
<dbReference type="InterPro" id="IPR001345">
    <property type="entry name" value="PG/BPGM_mutase_AS"/>
</dbReference>
<dbReference type="GO" id="GO:0005737">
    <property type="term" value="C:cytoplasm"/>
    <property type="evidence" value="ECO:0007669"/>
    <property type="project" value="TreeGrafter"/>
</dbReference>
<feature type="active site" description="Tele-phosphohistidine intermediate" evidence="1">
    <location>
        <position position="13"/>
    </location>
</feature>
<dbReference type="SUPFAM" id="SSF53254">
    <property type="entry name" value="Phosphoglycerate mutase-like"/>
    <property type="match status" value="1"/>
</dbReference>
<dbReference type="CDD" id="cd07067">
    <property type="entry name" value="HP_PGM_like"/>
    <property type="match status" value="1"/>
</dbReference>
<dbReference type="Gene3D" id="3.40.50.1240">
    <property type="entry name" value="Phosphoglycerate mutase-like"/>
    <property type="match status" value="1"/>
</dbReference>
<feature type="binding site" evidence="2">
    <location>
        <begin position="12"/>
        <end position="19"/>
    </location>
    <ligand>
        <name>substrate</name>
    </ligand>
</feature>
<accession>A0A3A5HA87</accession>
<gene>
    <name evidence="3" type="ORF">D4739_12480</name>
</gene>
<protein>
    <submittedName>
        <fullName evidence="3">Histidine phosphatase family protein</fullName>
    </submittedName>
</protein>
<sequence length="215" mass="23440">MSDAPRRLILLRHGQTAWNAEGRAQGHSDIELDDSGHEQARDAAPWVAAYQPVALWSSDLARARQTAAYVAKETGLSAVFDERLREFALGERTGLTNEEFGERFPEQYAAFREGRWDPLPGMETTEELGVRVTAALEELADTLSPGETAVAVAHGGAIKVSVMALLGWTPEIAQALRHLSNCGWAVLELEGSGGGRCWRLAAWNRVVPDPDFTSS</sequence>
<evidence type="ECO:0000256" key="1">
    <source>
        <dbReference type="PIRSR" id="PIRSR613078-1"/>
    </source>
</evidence>
<dbReference type="AlphaFoldDB" id="A0A3A5HA87"/>
<evidence type="ECO:0000313" key="3">
    <source>
        <dbReference type="EMBL" id="RJS46951.1"/>
    </source>
</evidence>
<feature type="active site" description="Proton donor/acceptor" evidence="1">
    <location>
        <position position="86"/>
    </location>
</feature>
<dbReference type="SMART" id="SM00855">
    <property type="entry name" value="PGAM"/>
    <property type="match status" value="1"/>
</dbReference>